<dbReference type="Gene3D" id="3.60.10.10">
    <property type="entry name" value="Endonuclease/exonuclease/phosphatase"/>
    <property type="match status" value="1"/>
</dbReference>
<comment type="caution">
    <text evidence="2">The sequence shown here is derived from an EMBL/GenBank/DDBJ whole genome shotgun (WGS) entry which is preliminary data.</text>
</comment>
<dbReference type="EMBL" id="JACEFF010000859">
    <property type="protein sequence ID" value="KAH9629589.1"/>
    <property type="molecule type" value="Genomic_DNA"/>
</dbReference>
<dbReference type="SUPFAM" id="SSF56219">
    <property type="entry name" value="DNase I-like"/>
    <property type="match status" value="1"/>
</dbReference>
<evidence type="ECO:0000313" key="3">
    <source>
        <dbReference type="Proteomes" id="UP000814243"/>
    </source>
</evidence>
<accession>A0A922M4C0</accession>
<dbReference type="Proteomes" id="UP000814243">
    <property type="component" value="Unassembled WGS sequence"/>
</dbReference>
<reference evidence="2" key="1">
    <citation type="journal article" date="2021" name="G3 (Bethesda)">
        <title>Genome and transcriptome analysis of the beet armyworm Spodoptera exigua reveals targets for pest control. .</title>
        <authorList>
            <person name="Simon S."/>
            <person name="Breeschoten T."/>
            <person name="Jansen H.J."/>
            <person name="Dirks R.P."/>
            <person name="Schranz M.E."/>
            <person name="Ros V.I.D."/>
        </authorList>
    </citation>
    <scope>NUCLEOTIDE SEQUENCE</scope>
    <source>
        <strain evidence="2">TB_SE_WUR_2020</strain>
    </source>
</reference>
<organism evidence="2 3">
    <name type="scientific">Spodoptera exigua</name>
    <name type="common">Beet armyworm</name>
    <name type="synonym">Noctua fulgens</name>
    <dbReference type="NCBI Taxonomy" id="7107"/>
    <lineage>
        <taxon>Eukaryota</taxon>
        <taxon>Metazoa</taxon>
        <taxon>Ecdysozoa</taxon>
        <taxon>Arthropoda</taxon>
        <taxon>Hexapoda</taxon>
        <taxon>Insecta</taxon>
        <taxon>Pterygota</taxon>
        <taxon>Neoptera</taxon>
        <taxon>Endopterygota</taxon>
        <taxon>Lepidoptera</taxon>
        <taxon>Glossata</taxon>
        <taxon>Ditrysia</taxon>
        <taxon>Noctuoidea</taxon>
        <taxon>Noctuidae</taxon>
        <taxon>Amphipyrinae</taxon>
        <taxon>Spodoptera</taxon>
    </lineage>
</organism>
<evidence type="ECO:0000256" key="1">
    <source>
        <dbReference type="SAM" id="Coils"/>
    </source>
</evidence>
<sequence length="329" mass="36962">MLNLRSALRKDLEGMVVAEVGRAVESVKADFTATTDFIISEQNDLKSNISEKENRIKQLELELSKSQNSLTKLQSRLSTIEKVSRDLNLEIHELPENKSENLMALFKKLCECLQVGISESDVKACRRIAKMNSSSKRPRNVLVTLSSQRLRDVLLSAVTRYNKGRPDSKLCATDLGISGSSGRIYLSEHLSPESKELHNAAQSHVAFTMINIFYQNVNRIRSKLAQFTLNLLNSNFDVICLTETNLNMSVFDGEVVDARYNLFRRDRADSSSAKVEGGGVLLAVHKKYQVIRQASWDSDMEDVWVTLIPESCDASRLNLCVCYLPLILA</sequence>
<name>A0A922M4C0_SPOEX</name>
<feature type="coiled-coil region" evidence="1">
    <location>
        <begin position="42"/>
        <end position="76"/>
    </location>
</feature>
<gene>
    <name evidence="2" type="ORF">HF086_002525</name>
</gene>
<dbReference type="InterPro" id="IPR036691">
    <property type="entry name" value="Endo/exonu/phosph_ase_sf"/>
</dbReference>
<keyword evidence="1" id="KW-0175">Coiled coil</keyword>
<dbReference type="AlphaFoldDB" id="A0A922M4C0"/>
<proteinExistence type="predicted"/>
<protein>
    <submittedName>
        <fullName evidence="2">Uncharacterized protein</fullName>
    </submittedName>
</protein>
<evidence type="ECO:0000313" key="2">
    <source>
        <dbReference type="EMBL" id="KAH9629589.1"/>
    </source>
</evidence>